<organism evidence="7 8">
    <name type="scientific">Dillenia turbinata</name>
    <dbReference type="NCBI Taxonomy" id="194707"/>
    <lineage>
        <taxon>Eukaryota</taxon>
        <taxon>Viridiplantae</taxon>
        <taxon>Streptophyta</taxon>
        <taxon>Embryophyta</taxon>
        <taxon>Tracheophyta</taxon>
        <taxon>Spermatophyta</taxon>
        <taxon>Magnoliopsida</taxon>
        <taxon>eudicotyledons</taxon>
        <taxon>Gunneridae</taxon>
        <taxon>Pentapetalae</taxon>
        <taxon>Dilleniales</taxon>
        <taxon>Dilleniaceae</taxon>
        <taxon>Dillenia</taxon>
    </lineage>
</organism>
<gene>
    <name evidence="7" type="ORF">RJ641_019686</name>
</gene>
<keyword evidence="3 6" id="KW-1133">Transmembrane helix</keyword>
<dbReference type="PANTHER" id="PTHR11662:SF282">
    <property type="entry name" value="ANION TRANSPORTER 5-RELATED"/>
    <property type="match status" value="1"/>
</dbReference>
<accession>A0AAN8UJW5</accession>
<evidence type="ECO:0000256" key="1">
    <source>
        <dbReference type="ARBA" id="ARBA00004141"/>
    </source>
</evidence>
<evidence type="ECO:0000256" key="2">
    <source>
        <dbReference type="ARBA" id="ARBA00022692"/>
    </source>
</evidence>
<comment type="similarity">
    <text evidence="5">Belongs to the major facilitator superfamily. Sodium/anion cotransporter (TC 2.A.1.14) family.</text>
</comment>
<comment type="caution">
    <text evidence="7">The sequence shown here is derived from an EMBL/GenBank/DDBJ whole genome shotgun (WGS) entry which is preliminary data.</text>
</comment>
<dbReference type="AlphaFoldDB" id="A0AAN8UJW5"/>
<evidence type="ECO:0000256" key="6">
    <source>
        <dbReference type="SAM" id="Phobius"/>
    </source>
</evidence>
<feature type="transmembrane region" description="Helical" evidence="6">
    <location>
        <begin position="67"/>
        <end position="90"/>
    </location>
</feature>
<comment type="subcellular location">
    <subcellularLocation>
        <location evidence="1">Membrane</location>
        <topology evidence="1">Multi-pass membrane protein</topology>
    </subcellularLocation>
</comment>
<evidence type="ECO:0000313" key="8">
    <source>
        <dbReference type="Proteomes" id="UP001370490"/>
    </source>
</evidence>
<dbReference type="GO" id="GO:0022857">
    <property type="term" value="F:transmembrane transporter activity"/>
    <property type="evidence" value="ECO:0007669"/>
    <property type="project" value="InterPro"/>
</dbReference>
<dbReference type="SUPFAM" id="SSF103473">
    <property type="entry name" value="MFS general substrate transporter"/>
    <property type="match status" value="1"/>
</dbReference>
<dbReference type="EMBL" id="JBAMMX010000024">
    <property type="protein sequence ID" value="KAK6916825.1"/>
    <property type="molecule type" value="Genomic_DNA"/>
</dbReference>
<feature type="transmembrane region" description="Helical" evidence="6">
    <location>
        <begin position="43"/>
        <end position="60"/>
    </location>
</feature>
<dbReference type="InterPro" id="IPR036259">
    <property type="entry name" value="MFS_trans_sf"/>
</dbReference>
<keyword evidence="4 6" id="KW-0472">Membrane</keyword>
<evidence type="ECO:0000256" key="5">
    <source>
        <dbReference type="ARBA" id="ARBA00024362"/>
    </source>
</evidence>
<dbReference type="Gene3D" id="1.20.1250.20">
    <property type="entry name" value="MFS general substrate transporter like domains"/>
    <property type="match status" value="1"/>
</dbReference>
<evidence type="ECO:0000313" key="7">
    <source>
        <dbReference type="EMBL" id="KAK6916825.1"/>
    </source>
</evidence>
<dbReference type="InterPro" id="IPR050382">
    <property type="entry name" value="MFS_Na/Anion_cotransporter"/>
</dbReference>
<evidence type="ECO:0000256" key="3">
    <source>
        <dbReference type="ARBA" id="ARBA00022989"/>
    </source>
</evidence>
<keyword evidence="8" id="KW-1185">Reference proteome</keyword>
<feature type="transmembrane region" description="Helical" evidence="6">
    <location>
        <begin position="110"/>
        <end position="130"/>
    </location>
</feature>
<proteinExistence type="inferred from homology"/>
<name>A0AAN8UJW5_9MAGN</name>
<protein>
    <submittedName>
        <fullName evidence="7">Major facilitator superfamily</fullName>
    </submittedName>
</protein>
<dbReference type="Proteomes" id="UP001370490">
    <property type="component" value="Unassembled WGS sequence"/>
</dbReference>
<dbReference type="InterPro" id="IPR011701">
    <property type="entry name" value="MFS"/>
</dbReference>
<keyword evidence="2 6" id="KW-0812">Transmembrane</keyword>
<evidence type="ECO:0000256" key="4">
    <source>
        <dbReference type="ARBA" id="ARBA00023136"/>
    </source>
</evidence>
<dbReference type="PANTHER" id="PTHR11662">
    <property type="entry name" value="SOLUTE CARRIER FAMILY 17"/>
    <property type="match status" value="1"/>
</dbReference>
<dbReference type="Pfam" id="PF07690">
    <property type="entry name" value="MFS_1"/>
    <property type="match status" value="1"/>
</dbReference>
<dbReference type="GO" id="GO:0016020">
    <property type="term" value="C:membrane"/>
    <property type="evidence" value="ECO:0007669"/>
    <property type="project" value="UniProtKB-SubCell"/>
</dbReference>
<reference evidence="7 8" key="1">
    <citation type="submission" date="2023-12" db="EMBL/GenBank/DDBJ databases">
        <title>A high-quality genome assembly for Dillenia turbinata (Dilleniales).</title>
        <authorList>
            <person name="Chanderbali A."/>
        </authorList>
    </citation>
    <scope>NUCLEOTIDE SEQUENCE [LARGE SCALE GENOMIC DNA]</scope>
    <source>
        <strain evidence="7">LSX21</strain>
        <tissue evidence="7">Leaf</tissue>
    </source>
</reference>
<sequence>MKKTEFLKRYLIVILTFISTCICDVERVGARGWAAQRVGGRCALLLSFVFWSLTAALIPLDSNQVTVLVMARLLVGVAQGFIFPSIHTVLAQWVPTHENSRSVSLTMSEMYLGAAAGMLVLPSLVPSGLYSGFKYASDPLHAEHPKAAAAGFGDPLLPIKGNSKMKEENGGSSEDLVCDQSKKILEHNRISSGFSSSDLNSSFQNSWWSCLMFFRGSWIFGIRKSWFCSEHIDIAPRYAGIVMGASNTAGTLAGI</sequence>